<dbReference type="PANTHER" id="PTHR12526:SF630">
    <property type="entry name" value="GLYCOSYLTRANSFERASE"/>
    <property type="match status" value="1"/>
</dbReference>
<dbReference type="Pfam" id="PF13439">
    <property type="entry name" value="Glyco_transf_4"/>
    <property type="match status" value="1"/>
</dbReference>
<dbReference type="PANTHER" id="PTHR12526">
    <property type="entry name" value="GLYCOSYLTRANSFERASE"/>
    <property type="match status" value="1"/>
</dbReference>
<dbReference type="EMBL" id="CP000771">
    <property type="protein sequence ID" value="ABS60426.1"/>
    <property type="molecule type" value="Genomic_DNA"/>
</dbReference>
<dbReference type="Gene3D" id="3.40.50.2000">
    <property type="entry name" value="Glycogen Phosphorylase B"/>
    <property type="match status" value="2"/>
</dbReference>
<dbReference type="RefSeq" id="WP_011993745.1">
    <property type="nucleotide sequence ID" value="NC_009718.1"/>
</dbReference>
<organism evidence="3 4">
    <name type="scientific">Fervidobacterium nodosum (strain ATCC 35602 / DSM 5306 / Rt17-B1)</name>
    <dbReference type="NCBI Taxonomy" id="381764"/>
    <lineage>
        <taxon>Bacteria</taxon>
        <taxon>Thermotogati</taxon>
        <taxon>Thermotogota</taxon>
        <taxon>Thermotogae</taxon>
        <taxon>Thermotogales</taxon>
        <taxon>Fervidobacteriaceae</taxon>
        <taxon>Fervidobacterium</taxon>
    </lineage>
</organism>
<evidence type="ECO:0000259" key="2">
    <source>
        <dbReference type="Pfam" id="PF13439"/>
    </source>
</evidence>
<dbReference type="InterPro" id="IPR001296">
    <property type="entry name" value="Glyco_trans_1"/>
</dbReference>
<feature type="domain" description="Glycosyltransferase subfamily 4-like N-terminal" evidence="2">
    <location>
        <begin position="14"/>
        <end position="193"/>
    </location>
</feature>
<keyword evidence="4" id="KW-1185">Reference proteome</keyword>
<dbReference type="AlphaFoldDB" id="A7HKJ3"/>
<dbReference type="HOGENOM" id="CLU_009583_0_0_0"/>
<dbReference type="CAZy" id="GT4">
    <property type="family name" value="Glycosyltransferase Family 4"/>
</dbReference>
<dbReference type="SUPFAM" id="SSF53756">
    <property type="entry name" value="UDP-Glycosyltransferase/glycogen phosphorylase"/>
    <property type="match status" value="1"/>
</dbReference>
<dbReference type="InterPro" id="IPR028098">
    <property type="entry name" value="Glyco_trans_4-like_N"/>
</dbReference>
<sequence length="381" mass="43631">MKLVLLSSNLFDTFGGYEKIILTLFQNLAQKKFEFTIISVAYTKKLLSNKILDEFKNYNIHRFSPYKNNFVRRLSIILSKISFRDFLIDNGMLKEYFKKLNFNPDLILVTDPFLVLSARNAVESLNLNTKIVYWDHAQLINFLKYGKTRFLLRKEITKALNSADAFLAISTGIRNIILSYNPNAKVFTVFNPISKYEGKLVRRPNNPIFLYVGRIEDHQKNISFMLKGLSKIKNKWKLIIIGEGPDKNKLINLAKKLKIEDKIEWKGFKKDPYENLEEVTALLLTSRWEGLPTVLIEAIQRGIPVISSNCSTGPEDIVISGVNGYLYEDGNLNEFVSLMEKIINGKLKFGTPEEIAKTAEKFDADIVIANIKNAIKTIVSN</sequence>
<gene>
    <name evidence="3" type="ordered locus">Fnod_0565</name>
</gene>
<evidence type="ECO:0000313" key="3">
    <source>
        <dbReference type="EMBL" id="ABS60426.1"/>
    </source>
</evidence>
<keyword evidence="3" id="KW-0808">Transferase</keyword>
<accession>A7HKJ3</accession>
<evidence type="ECO:0000259" key="1">
    <source>
        <dbReference type="Pfam" id="PF00534"/>
    </source>
</evidence>
<feature type="domain" description="Glycosyl transferase family 1" evidence="1">
    <location>
        <begin position="198"/>
        <end position="361"/>
    </location>
</feature>
<reference evidence="3 4" key="2">
    <citation type="journal article" date="2009" name="Proc. Natl. Acad. Sci. U.S.A.">
        <title>On the chimeric nature, thermophilic origin, and phylogenetic placement of the Thermotogales.</title>
        <authorList>
            <person name="Zhaxybayeva O."/>
            <person name="Swithers K.S."/>
            <person name="Lapierre P."/>
            <person name="Fournier G.P."/>
            <person name="Bickhart D.M."/>
            <person name="DeBoy R.T."/>
            <person name="Nelson K.E."/>
            <person name="Nesbo C.L."/>
            <person name="Doolittle W.F."/>
            <person name="Gogarten J.P."/>
            <person name="Noll K.M."/>
        </authorList>
    </citation>
    <scope>NUCLEOTIDE SEQUENCE [LARGE SCALE GENOMIC DNA]</scope>
    <source>
        <strain evidence="4">ATCC 35602 / DSM 5306 / Rt17-B1</strain>
    </source>
</reference>
<dbReference type="GO" id="GO:0016757">
    <property type="term" value="F:glycosyltransferase activity"/>
    <property type="evidence" value="ECO:0007669"/>
    <property type="project" value="InterPro"/>
</dbReference>
<dbReference type="Pfam" id="PF00534">
    <property type="entry name" value="Glycos_transf_1"/>
    <property type="match status" value="1"/>
</dbReference>
<name>A7HKJ3_FERNB</name>
<evidence type="ECO:0000313" key="4">
    <source>
        <dbReference type="Proteomes" id="UP000002415"/>
    </source>
</evidence>
<protein>
    <submittedName>
        <fullName evidence="3">Glycosyl transferase group 1</fullName>
    </submittedName>
</protein>
<dbReference type="KEGG" id="fno:Fnod_0565"/>
<dbReference type="Proteomes" id="UP000002415">
    <property type="component" value="Chromosome"/>
</dbReference>
<dbReference type="STRING" id="381764.Fnod_0565"/>
<reference evidence="3 4" key="1">
    <citation type="submission" date="2007-07" db="EMBL/GenBank/DDBJ databases">
        <title>Complete sequence of Fervidobacterium nodosum Rt17-B1.</title>
        <authorList>
            <consortium name="US DOE Joint Genome Institute"/>
            <person name="Copeland A."/>
            <person name="Lucas S."/>
            <person name="Lapidus A."/>
            <person name="Barry K."/>
            <person name="Glavina del Rio T."/>
            <person name="Dalin E."/>
            <person name="Tice H."/>
            <person name="Pitluck S."/>
            <person name="Saunders E."/>
            <person name="Brettin T."/>
            <person name="Bruce D."/>
            <person name="Detter J.C."/>
            <person name="Han C."/>
            <person name="Schmutz J."/>
            <person name="Larimer F."/>
            <person name="Land M."/>
            <person name="Hauser L."/>
            <person name="Kyrpides N."/>
            <person name="Mikhailova N."/>
            <person name="Nelson K."/>
            <person name="Gogarten J.P."/>
            <person name="Noll K."/>
            <person name="Richardson P."/>
        </authorList>
    </citation>
    <scope>NUCLEOTIDE SEQUENCE [LARGE SCALE GENOMIC DNA]</scope>
    <source>
        <strain evidence="4">ATCC 35602 / DSM 5306 / Rt17-B1</strain>
    </source>
</reference>
<proteinExistence type="predicted"/>
<dbReference type="eggNOG" id="COG0438">
    <property type="taxonomic scope" value="Bacteria"/>
</dbReference>